<protein>
    <submittedName>
        <fullName evidence="1">Uncharacterized protein</fullName>
    </submittedName>
</protein>
<name>A0A6I1I7J0_9BURK</name>
<dbReference type="AlphaFoldDB" id="A0A6I1I7J0"/>
<evidence type="ECO:0000313" key="2">
    <source>
        <dbReference type="Proteomes" id="UP000468717"/>
    </source>
</evidence>
<dbReference type="Proteomes" id="UP000468717">
    <property type="component" value="Unassembled WGS sequence"/>
</dbReference>
<sequence length="215" mass="23731">MTSISRRLQELGLTDSQAQSLADAAQRNDLAPALQHLLLRGLWSDVVDESMPQPQWLERWRTLGESDFPFINSPALQRLLDAGVDVHDLTDVVRSAQVLTIYNIAQLIDEPCGDLGYDVADAPDVQLAYVDETGAPHRPGSLHAALEELDPAGRHGQPRTLELRQFGGLPDELQREIEDLLAQQAWSQAAVLWKRATGGDLKQCLATVQSLARQL</sequence>
<keyword evidence="2" id="KW-1185">Reference proteome</keyword>
<gene>
    <name evidence="1" type="ORF">GCN75_01000</name>
</gene>
<dbReference type="RefSeq" id="WP_152280941.1">
    <property type="nucleotide sequence ID" value="NZ_WFLI01000001.1"/>
</dbReference>
<comment type="caution">
    <text evidence="1">The sequence shown here is derived from an EMBL/GenBank/DDBJ whole genome shotgun (WGS) entry which is preliminary data.</text>
</comment>
<reference evidence="1 2" key="1">
    <citation type="submission" date="2019-10" db="EMBL/GenBank/DDBJ databases">
        <title>Three novel species isolated from a subtropical stream in China.</title>
        <authorList>
            <person name="Lu H."/>
        </authorList>
    </citation>
    <scope>NUCLEOTIDE SEQUENCE [LARGE SCALE GENOMIC DNA]</scope>
    <source>
        <strain evidence="1 2">FT13W</strain>
    </source>
</reference>
<organism evidence="1 2">
    <name type="scientific">Janthinobacterium violaceinigrum</name>
    <dbReference type="NCBI Taxonomy" id="2654252"/>
    <lineage>
        <taxon>Bacteria</taxon>
        <taxon>Pseudomonadati</taxon>
        <taxon>Pseudomonadota</taxon>
        <taxon>Betaproteobacteria</taxon>
        <taxon>Burkholderiales</taxon>
        <taxon>Oxalobacteraceae</taxon>
        <taxon>Janthinobacterium</taxon>
    </lineage>
</organism>
<accession>A0A6I1I7J0</accession>
<dbReference type="EMBL" id="WFLI01000001">
    <property type="protein sequence ID" value="KAB8066875.1"/>
    <property type="molecule type" value="Genomic_DNA"/>
</dbReference>
<evidence type="ECO:0000313" key="1">
    <source>
        <dbReference type="EMBL" id="KAB8066875.1"/>
    </source>
</evidence>
<proteinExistence type="predicted"/>